<reference evidence="2" key="1">
    <citation type="journal article" date="2019" name="Int. J. Syst. Evol. Microbiol.">
        <title>The Global Catalogue of Microorganisms (GCM) 10K type strain sequencing project: providing services to taxonomists for standard genome sequencing and annotation.</title>
        <authorList>
            <consortium name="The Broad Institute Genomics Platform"/>
            <consortium name="The Broad Institute Genome Sequencing Center for Infectious Disease"/>
            <person name="Wu L."/>
            <person name="Ma J."/>
        </authorList>
    </citation>
    <scope>NUCLEOTIDE SEQUENCE [LARGE SCALE GENOMIC DNA]</scope>
    <source>
        <strain evidence="2">CGMCC 1.10759</strain>
    </source>
</reference>
<dbReference type="Proteomes" id="UP001595904">
    <property type="component" value="Unassembled WGS sequence"/>
</dbReference>
<evidence type="ECO:0008006" key="3">
    <source>
        <dbReference type="Google" id="ProtNLM"/>
    </source>
</evidence>
<dbReference type="RefSeq" id="WP_380597504.1">
    <property type="nucleotide sequence ID" value="NZ_JBHSDU010000003.1"/>
</dbReference>
<name>A0ABV8STC8_9GAMM</name>
<evidence type="ECO:0000313" key="2">
    <source>
        <dbReference type="Proteomes" id="UP001595904"/>
    </source>
</evidence>
<keyword evidence="2" id="KW-1185">Reference proteome</keyword>
<protein>
    <recommendedName>
        <fullName evidence="3">DUF4157 domain-containing protein</fullName>
    </recommendedName>
</protein>
<comment type="caution">
    <text evidence="1">The sequence shown here is derived from an EMBL/GenBank/DDBJ whole genome shotgun (WGS) entry which is preliminary data.</text>
</comment>
<dbReference type="EMBL" id="JBHSDU010000003">
    <property type="protein sequence ID" value="MFC4310203.1"/>
    <property type="molecule type" value="Genomic_DNA"/>
</dbReference>
<evidence type="ECO:0000313" key="1">
    <source>
        <dbReference type="EMBL" id="MFC4310203.1"/>
    </source>
</evidence>
<gene>
    <name evidence="1" type="ORF">ACFPN2_14015</name>
</gene>
<organism evidence="1 2">
    <name type="scientific">Steroidobacter flavus</name>
    <dbReference type="NCBI Taxonomy" id="1842136"/>
    <lineage>
        <taxon>Bacteria</taxon>
        <taxon>Pseudomonadati</taxon>
        <taxon>Pseudomonadota</taxon>
        <taxon>Gammaproteobacteria</taxon>
        <taxon>Steroidobacterales</taxon>
        <taxon>Steroidobacteraceae</taxon>
        <taxon>Steroidobacter</taxon>
    </lineage>
</organism>
<sequence length="126" mass="15038">MFGQRSSIPASLAIALRDIFGEPVEHIRVVENSLYARMHFGARATTRRGRILLRGSANDFWNDPELVLHEYFHVLRQWQIRRLTIWKYLLESARNGYWHNCYEIEARAFAAAHWRALKSRLQKWQE</sequence>
<proteinExistence type="predicted"/>
<accession>A0ABV8STC8</accession>